<feature type="compositionally biased region" description="Pro residues" evidence="1">
    <location>
        <begin position="186"/>
        <end position="196"/>
    </location>
</feature>
<gene>
    <name evidence="2" type="ORF">GCM10023213_21730</name>
</gene>
<proteinExistence type="predicted"/>
<evidence type="ECO:0000313" key="3">
    <source>
        <dbReference type="Proteomes" id="UP001499852"/>
    </source>
</evidence>
<comment type="caution">
    <text evidence="2">The sequence shown here is derived from an EMBL/GenBank/DDBJ whole genome shotgun (WGS) entry which is preliminary data.</text>
</comment>
<dbReference type="Proteomes" id="UP001499852">
    <property type="component" value="Unassembled WGS sequence"/>
</dbReference>
<feature type="compositionally biased region" description="Polar residues" evidence="1">
    <location>
        <begin position="238"/>
        <end position="260"/>
    </location>
</feature>
<organism evidence="2 3">
    <name type="scientific">Prosthecobacter algae</name>
    <dbReference type="NCBI Taxonomy" id="1144682"/>
    <lineage>
        <taxon>Bacteria</taxon>
        <taxon>Pseudomonadati</taxon>
        <taxon>Verrucomicrobiota</taxon>
        <taxon>Verrucomicrobiia</taxon>
        <taxon>Verrucomicrobiales</taxon>
        <taxon>Verrucomicrobiaceae</taxon>
        <taxon>Prosthecobacter</taxon>
    </lineage>
</organism>
<dbReference type="Gene3D" id="1.10.10.1400">
    <property type="entry name" value="Terminase, small subunit, N-terminal DNA-binding domain, HTH motif"/>
    <property type="match status" value="1"/>
</dbReference>
<feature type="region of interest" description="Disordered" evidence="1">
    <location>
        <begin position="175"/>
        <end position="198"/>
    </location>
</feature>
<keyword evidence="3" id="KW-1185">Reference proteome</keyword>
<sequence>MHTLPDPRHETFASLRASGHDVASAYVHAGYSVKNIKQRSRKLLQNPAIQARINHLRGCLPRIAELHDHHCPSLLLMPETRHEMLVWLWQVMNGTREVRPAQMRAATLYCRMRGWHLGKGLPSAESPAPADITPAEQALLAMASRENIAHERTGTPRSPESLTRFQTLMADHALPSLRQDTLGRPIPTPIPTPTPAPEAILTPLAAHASPHESRNQNPPPVYPAHSAILSKIPLPESESASHSFPPSLFLHQSSPLESPTKSPPQPAVSQHLNLLPSPSPQPFPSPHIVTALPSAKIPRSVPAITRPRRRHLATHSI</sequence>
<protein>
    <submittedName>
        <fullName evidence="2">Uncharacterized protein</fullName>
    </submittedName>
</protein>
<dbReference type="EMBL" id="BAABIA010000004">
    <property type="protein sequence ID" value="GAA5139994.1"/>
    <property type="molecule type" value="Genomic_DNA"/>
</dbReference>
<accession>A0ABP9P335</accession>
<dbReference type="InterPro" id="IPR038713">
    <property type="entry name" value="Terminase_Gp1_N_sf"/>
</dbReference>
<evidence type="ECO:0000256" key="1">
    <source>
        <dbReference type="SAM" id="MobiDB-lite"/>
    </source>
</evidence>
<dbReference type="RefSeq" id="WP_345736403.1">
    <property type="nucleotide sequence ID" value="NZ_BAABIA010000004.1"/>
</dbReference>
<evidence type="ECO:0000313" key="2">
    <source>
        <dbReference type="EMBL" id="GAA5139994.1"/>
    </source>
</evidence>
<name>A0ABP9P335_9BACT</name>
<feature type="region of interest" description="Disordered" evidence="1">
    <location>
        <begin position="236"/>
        <end position="289"/>
    </location>
</feature>
<reference evidence="3" key="1">
    <citation type="journal article" date="2019" name="Int. J. Syst. Evol. Microbiol.">
        <title>The Global Catalogue of Microorganisms (GCM) 10K type strain sequencing project: providing services to taxonomists for standard genome sequencing and annotation.</title>
        <authorList>
            <consortium name="The Broad Institute Genomics Platform"/>
            <consortium name="The Broad Institute Genome Sequencing Center for Infectious Disease"/>
            <person name="Wu L."/>
            <person name="Ma J."/>
        </authorList>
    </citation>
    <scope>NUCLEOTIDE SEQUENCE [LARGE SCALE GENOMIC DNA]</scope>
    <source>
        <strain evidence="3">JCM 18053</strain>
    </source>
</reference>